<evidence type="ECO:0000256" key="3">
    <source>
        <dbReference type="RuleBase" id="RU004508"/>
    </source>
</evidence>
<name>I5AW52_EUBC6</name>
<protein>
    <submittedName>
        <fullName evidence="4">Putative PLP-dependent enzyme possibly involved in cell wall biogenesis</fullName>
    </submittedName>
</protein>
<dbReference type="Pfam" id="PF01041">
    <property type="entry name" value="DegT_DnrJ_EryC1"/>
    <property type="match status" value="1"/>
</dbReference>
<organism evidence="4 5">
    <name type="scientific">Eubacterium cellulosolvens (strain ATCC 43171 / JCM 9499 / 6)</name>
    <name type="common">Cillobacterium cellulosolvens</name>
    <dbReference type="NCBI Taxonomy" id="633697"/>
    <lineage>
        <taxon>Bacteria</taxon>
        <taxon>Bacillati</taxon>
        <taxon>Bacillota</taxon>
        <taxon>Clostridia</taxon>
        <taxon>Eubacteriales</taxon>
        <taxon>Eubacteriaceae</taxon>
        <taxon>Eubacterium</taxon>
    </lineage>
</organism>
<proteinExistence type="inferred from homology"/>
<evidence type="ECO:0000313" key="4">
    <source>
        <dbReference type="EMBL" id="EIM58025.1"/>
    </source>
</evidence>
<dbReference type="PANTHER" id="PTHR30244:SF34">
    <property type="entry name" value="DTDP-4-AMINO-4,6-DIDEOXYGALACTOSE TRANSAMINASE"/>
    <property type="match status" value="1"/>
</dbReference>
<dbReference type="GO" id="GO:0008483">
    <property type="term" value="F:transaminase activity"/>
    <property type="evidence" value="ECO:0007669"/>
    <property type="project" value="TreeGrafter"/>
</dbReference>
<dbReference type="Proteomes" id="UP000005753">
    <property type="component" value="Chromosome"/>
</dbReference>
<evidence type="ECO:0000313" key="5">
    <source>
        <dbReference type="Proteomes" id="UP000005753"/>
    </source>
</evidence>
<dbReference type="InterPro" id="IPR015422">
    <property type="entry name" value="PyrdxlP-dep_Trfase_small"/>
</dbReference>
<accession>I5AW52</accession>
<dbReference type="STRING" id="633697.EubceDRAFT1_2275"/>
<dbReference type="EMBL" id="CM001487">
    <property type="protein sequence ID" value="EIM58025.1"/>
    <property type="molecule type" value="Genomic_DNA"/>
</dbReference>
<comment type="similarity">
    <text evidence="3">Belongs to the DegT/DnrJ/EryC1 family.</text>
</comment>
<dbReference type="Gene3D" id="3.40.640.10">
    <property type="entry name" value="Type I PLP-dependent aspartate aminotransferase-like (Major domain)"/>
    <property type="match status" value="1"/>
</dbReference>
<keyword evidence="2 3" id="KW-0663">Pyridoxal phosphate</keyword>
<gene>
    <name evidence="4" type="ORF">EubceDRAFT1_2275</name>
</gene>
<dbReference type="SUPFAM" id="SSF53383">
    <property type="entry name" value="PLP-dependent transferases"/>
    <property type="match status" value="1"/>
</dbReference>
<dbReference type="InterPro" id="IPR000653">
    <property type="entry name" value="DegT/StrS_aminotransferase"/>
</dbReference>
<dbReference type="GO" id="GO:0030170">
    <property type="term" value="F:pyridoxal phosphate binding"/>
    <property type="evidence" value="ECO:0007669"/>
    <property type="project" value="TreeGrafter"/>
</dbReference>
<evidence type="ECO:0000256" key="1">
    <source>
        <dbReference type="PIRSR" id="PIRSR000390-1"/>
    </source>
</evidence>
<feature type="modified residue" description="N6-(pyridoxal phosphate)lysine" evidence="2">
    <location>
        <position position="185"/>
    </location>
</feature>
<dbReference type="CDD" id="cd00616">
    <property type="entry name" value="AHBA_syn"/>
    <property type="match status" value="1"/>
</dbReference>
<sequence>MAIQLFKAKYEIDECLEEIRKCLEIGWTGLGFKTLEFENAWKEYTGFPFAHYTNSSTIGLNLAVNIMKEEYGWKDGDEIISTPITFVSTNHAILKSNMKPVFADIDDTMCLNPDSVKKCITDKTKAVMYVGMGGNMGNYYEIVSICVENNLKLILDAAHMAGTRFGGTIPGKEADVVVYSFQAVKNLPTADSGMICFKNGELDKIARKKSWLGINKDTYSRTTSLKNYKWRYDVEYVGEKGHGNSIMAAIGIVQLKYLDRDNAYRRQLTKWYLEELRGYEDKIKTVRIEDECESSCHLFQICVDKRDELMVELNAHDIYPGVHYYSNTNYKMYRYAQGTCPYADYVSAHTISLPMNLYMTHKDVDDICNVIKAFLDAVV</sequence>
<dbReference type="GO" id="GO:0000271">
    <property type="term" value="P:polysaccharide biosynthetic process"/>
    <property type="evidence" value="ECO:0007669"/>
    <property type="project" value="TreeGrafter"/>
</dbReference>
<dbReference type="eggNOG" id="COG0399">
    <property type="taxonomic scope" value="Bacteria"/>
</dbReference>
<dbReference type="InterPro" id="IPR015424">
    <property type="entry name" value="PyrdxlP-dep_Trfase"/>
</dbReference>
<dbReference type="PIRSF" id="PIRSF000390">
    <property type="entry name" value="PLP_StrS"/>
    <property type="match status" value="1"/>
</dbReference>
<dbReference type="HOGENOM" id="CLU_033332_0_0_9"/>
<dbReference type="OrthoDB" id="9810913at2"/>
<reference evidence="4 5" key="2">
    <citation type="submission" date="2012-02" db="EMBL/GenBank/DDBJ databases">
        <title>Improved High-Quality Draft sequence of Eubacterium cellulosolvens 6.</title>
        <authorList>
            <consortium name="US DOE Joint Genome Institute"/>
            <person name="Lucas S."/>
            <person name="Han J."/>
            <person name="Lapidus A."/>
            <person name="Cheng J.-F."/>
            <person name="Goodwin L."/>
            <person name="Pitluck S."/>
            <person name="Peters L."/>
            <person name="Mikhailova N."/>
            <person name="Gu W."/>
            <person name="Detter J.C."/>
            <person name="Han C."/>
            <person name="Tapia R."/>
            <person name="Land M."/>
            <person name="Hauser L."/>
            <person name="Kyrpides N."/>
            <person name="Ivanova N."/>
            <person name="Pagani I."/>
            <person name="Johnson E."/>
            <person name="Mukhopadhyay B."/>
            <person name="Anderson I."/>
            <person name="Woyke T."/>
        </authorList>
    </citation>
    <scope>NUCLEOTIDE SEQUENCE [LARGE SCALE GENOMIC DNA]</scope>
    <source>
        <strain evidence="4 5">6</strain>
    </source>
</reference>
<evidence type="ECO:0000256" key="2">
    <source>
        <dbReference type="PIRSR" id="PIRSR000390-2"/>
    </source>
</evidence>
<keyword evidence="5" id="KW-1185">Reference proteome</keyword>
<dbReference type="AlphaFoldDB" id="I5AW52"/>
<feature type="active site" description="Proton acceptor" evidence="1">
    <location>
        <position position="185"/>
    </location>
</feature>
<reference evidence="4 5" key="1">
    <citation type="submission" date="2010-08" db="EMBL/GenBank/DDBJ databases">
        <authorList>
            <consortium name="US DOE Joint Genome Institute (JGI-PGF)"/>
            <person name="Lucas S."/>
            <person name="Copeland A."/>
            <person name="Lapidus A."/>
            <person name="Cheng J.-F."/>
            <person name="Bruce D."/>
            <person name="Goodwin L."/>
            <person name="Pitluck S."/>
            <person name="Land M.L."/>
            <person name="Hauser L."/>
            <person name="Chang Y.-J."/>
            <person name="Anderson I.J."/>
            <person name="Johnson E."/>
            <person name="Mulhopadhyay B."/>
            <person name="Kyrpides N."/>
            <person name="Woyke T.J."/>
        </authorList>
    </citation>
    <scope>NUCLEOTIDE SEQUENCE [LARGE SCALE GENOMIC DNA]</scope>
    <source>
        <strain evidence="4 5">6</strain>
    </source>
</reference>
<dbReference type="InterPro" id="IPR015421">
    <property type="entry name" value="PyrdxlP-dep_Trfase_major"/>
</dbReference>
<dbReference type="PANTHER" id="PTHR30244">
    <property type="entry name" value="TRANSAMINASE"/>
    <property type="match status" value="1"/>
</dbReference>
<dbReference type="Gene3D" id="3.90.1150.10">
    <property type="entry name" value="Aspartate Aminotransferase, domain 1"/>
    <property type="match status" value="1"/>
</dbReference>